<accession>A0A7S4JP22</accession>
<dbReference type="AlphaFoldDB" id="A0A7S4JP22"/>
<reference evidence="2" key="1">
    <citation type="submission" date="2021-01" db="EMBL/GenBank/DDBJ databases">
        <authorList>
            <person name="Corre E."/>
            <person name="Pelletier E."/>
            <person name="Niang G."/>
            <person name="Scheremetjew M."/>
            <person name="Finn R."/>
            <person name="Kale V."/>
            <person name="Holt S."/>
            <person name="Cochrane G."/>
            <person name="Meng A."/>
            <person name="Brown T."/>
            <person name="Cohen L."/>
        </authorList>
    </citation>
    <scope>NUCLEOTIDE SEQUENCE</scope>
    <source>
        <strain evidence="2">Isolate 1302-5</strain>
    </source>
</reference>
<sequence length="328" mass="37203">MSKPVLAPESGSNVHFCLVTLPILALLVYFLVLAVQRPSLAEYNLSMIRDDDVVVEQALDAEGPQIPLISMMYVFLSLFVMWSTLAAYLTWFVPRRRDLIFRYHEMGRVVLGDVVHVPRGRLRKMATCKRSFAPEYARLTYVHPDDAEKDPGSDRRIVTKTVRTYHPYMRESVSVLVLSNMPRSGQPKDDIGVDFATFDGKETNTGIMYIIWSWMIFLVLGGIFLVCAMSTLDDPSEPAEFAFLLWALTIFVASPLIAGVGNLLRWWMYSRWMMTGRVIKEAEQAKVKEEFQDKIEEEEDVELDGGICMGALCGDDISVSNAPYRSMT</sequence>
<evidence type="ECO:0000256" key="1">
    <source>
        <dbReference type="SAM" id="Phobius"/>
    </source>
</evidence>
<feature type="transmembrane region" description="Helical" evidence="1">
    <location>
        <begin position="243"/>
        <end position="264"/>
    </location>
</feature>
<feature type="transmembrane region" description="Helical" evidence="1">
    <location>
        <begin position="72"/>
        <end position="93"/>
    </location>
</feature>
<feature type="transmembrane region" description="Helical" evidence="1">
    <location>
        <begin position="209"/>
        <end position="231"/>
    </location>
</feature>
<evidence type="ECO:0000313" key="2">
    <source>
        <dbReference type="EMBL" id="CAE2269858.1"/>
    </source>
</evidence>
<organism evidence="2">
    <name type="scientific">Odontella aurita</name>
    <dbReference type="NCBI Taxonomy" id="265563"/>
    <lineage>
        <taxon>Eukaryota</taxon>
        <taxon>Sar</taxon>
        <taxon>Stramenopiles</taxon>
        <taxon>Ochrophyta</taxon>
        <taxon>Bacillariophyta</taxon>
        <taxon>Mediophyceae</taxon>
        <taxon>Biddulphiophycidae</taxon>
        <taxon>Eupodiscales</taxon>
        <taxon>Odontellaceae</taxon>
        <taxon>Odontella</taxon>
    </lineage>
</organism>
<feature type="transmembrane region" description="Helical" evidence="1">
    <location>
        <begin position="12"/>
        <end position="35"/>
    </location>
</feature>
<name>A0A7S4JP22_9STRA</name>
<dbReference type="EMBL" id="HBKQ01045459">
    <property type="protein sequence ID" value="CAE2269858.1"/>
    <property type="molecule type" value="Transcribed_RNA"/>
</dbReference>
<keyword evidence="1" id="KW-0812">Transmembrane</keyword>
<keyword evidence="1" id="KW-0472">Membrane</keyword>
<proteinExistence type="predicted"/>
<gene>
    <name evidence="2" type="ORF">OAUR00152_LOCUS31329</name>
</gene>
<keyword evidence="1" id="KW-1133">Transmembrane helix</keyword>
<protein>
    <submittedName>
        <fullName evidence="2">Uncharacterized protein</fullName>
    </submittedName>
</protein>